<comment type="caution">
    <text evidence="2">The sequence shown here is derived from an EMBL/GenBank/DDBJ whole genome shotgun (WGS) entry which is preliminary data.</text>
</comment>
<keyword evidence="3" id="KW-1185">Reference proteome</keyword>
<dbReference type="Gene3D" id="2.60.120.1620">
    <property type="match status" value="1"/>
</dbReference>
<gene>
    <name evidence="2" type="ORF">LNTAR_22394</name>
</gene>
<feature type="region of interest" description="Disordered" evidence="1">
    <location>
        <begin position="1"/>
        <end position="21"/>
    </location>
</feature>
<dbReference type="Proteomes" id="UP000004947">
    <property type="component" value="Unassembled WGS sequence"/>
</dbReference>
<sequence length="208" mass="22486">MYGANGKDDSLHAGLESPTTYGGAGFTNKSATWTWVGEAAAARVTVEVPSSGIHTIRIWQREDGTRLDKIIVSNISSYTPDGIGPPESPMNIISTESSVDENSIVSNENSSDDSSSQSYGSSSILTGTNSIYEDLNSTLLVLNGSNFILEIVTAEGSYLFGCTYGDSFESTIIDDFTFDIIYSDSSEIEEFIHSLFDENEIIDILLVE</sequence>
<evidence type="ECO:0000256" key="1">
    <source>
        <dbReference type="SAM" id="MobiDB-lite"/>
    </source>
</evidence>
<organism evidence="2 3">
    <name type="scientific">Lentisphaera araneosa HTCC2155</name>
    <dbReference type="NCBI Taxonomy" id="313628"/>
    <lineage>
        <taxon>Bacteria</taxon>
        <taxon>Pseudomonadati</taxon>
        <taxon>Lentisphaerota</taxon>
        <taxon>Lentisphaeria</taxon>
        <taxon>Lentisphaerales</taxon>
        <taxon>Lentisphaeraceae</taxon>
        <taxon>Lentisphaera</taxon>
    </lineage>
</organism>
<evidence type="ECO:0000313" key="3">
    <source>
        <dbReference type="Proteomes" id="UP000004947"/>
    </source>
</evidence>
<protein>
    <recommendedName>
        <fullName evidence="4">Gylcosyl hydrolase 115 C-terminal domain-containing protein</fullName>
    </recommendedName>
</protein>
<evidence type="ECO:0000313" key="2">
    <source>
        <dbReference type="EMBL" id="EDM29187.1"/>
    </source>
</evidence>
<dbReference type="AlphaFoldDB" id="A6DG70"/>
<dbReference type="RefSeq" id="WP_007276917.1">
    <property type="nucleotide sequence ID" value="NZ_ABCK01000002.1"/>
</dbReference>
<name>A6DG70_9BACT</name>
<reference evidence="2 3" key="1">
    <citation type="journal article" date="2010" name="J. Bacteriol.">
        <title>Genome sequence of Lentisphaera araneosa HTCC2155T, the type species of the order Lentisphaerales in the phylum Lentisphaerae.</title>
        <authorList>
            <person name="Thrash J.C."/>
            <person name="Cho J.C."/>
            <person name="Vergin K.L."/>
            <person name="Morris R.M."/>
            <person name="Giovannoni S.J."/>
        </authorList>
    </citation>
    <scope>NUCLEOTIDE SEQUENCE [LARGE SCALE GENOMIC DNA]</scope>
    <source>
        <strain evidence="2 3">HTCC2155</strain>
    </source>
</reference>
<feature type="compositionally biased region" description="Basic and acidic residues" evidence="1">
    <location>
        <begin position="1"/>
        <end position="11"/>
    </location>
</feature>
<accession>A6DG70</accession>
<dbReference type="EMBL" id="ABCK01000002">
    <property type="protein sequence ID" value="EDM29187.1"/>
    <property type="molecule type" value="Genomic_DNA"/>
</dbReference>
<feature type="region of interest" description="Disordered" evidence="1">
    <location>
        <begin position="98"/>
        <end position="121"/>
    </location>
</feature>
<dbReference type="OrthoDB" id="266054at2"/>
<evidence type="ECO:0008006" key="4">
    <source>
        <dbReference type="Google" id="ProtNLM"/>
    </source>
</evidence>
<proteinExistence type="predicted"/>
<dbReference type="STRING" id="313628.LNTAR_22394"/>